<reference evidence="2" key="2">
    <citation type="submission" date="2020-11" db="EMBL/GenBank/DDBJ databases">
        <authorList>
            <person name="McCartney M.A."/>
            <person name="Auch B."/>
            <person name="Kono T."/>
            <person name="Mallez S."/>
            <person name="Becker A."/>
            <person name="Gohl D.M."/>
            <person name="Silverstein K.A.T."/>
            <person name="Koren S."/>
            <person name="Bechman K.B."/>
            <person name="Herman A."/>
            <person name="Abrahante J.E."/>
            <person name="Garbe J."/>
        </authorList>
    </citation>
    <scope>NUCLEOTIDE SEQUENCE</scope>
    <source>
        <strain evidence="2">Duluth1</strain>
        <tissue evidence="2">Whole animal</tissue>
    </source>
</reference>
<keyword evidence="3" id="KW-1185">Reference proteome</keyword>
<protein>
    <submittedName>
        <fullName evidence="2">Uncharacterized protein</fullName>
    </submittedName>
</protein>
<evidence type="ECO:0000313" key="1">
    <source>
        <dbReference type="EMBL" id="KAH3695414.1"/>
    </source>
</evidence>
<dbReference type="EMBL" id="JAIWYP010000016">
    <property type="protein sequence ID" value="KAH3695420.1"/>
    <property type="molecule type" value="Genomic_DNA"/>
</dbReference>
<gene>
    <name evidence="1" type="ORF">DPMN_082873</name>
    <name evidence="2" type="ORF">DPMN_082879</name>
</gene>
<dbReference type="Proteomes" id="UP000828390">
    <property type="component" value="Unassembled WGS sequence"/>
</dbReference>
<sequence>MARIHTIEDDITFEKIRHFPRRTRVCSIHRQLSWACQKEIQLYEKDTRVTTGNINRSKTAIQGRFKQLNVAKQKIGNEKGTNVMRRSTSCPAELLRLHKEQSQLVIARLQSRFLNNSSKDTVSNVTRAQTLPVTASCYVHLSTNRNEDHGKAIQETIRENS</sequence>
<evidence type="ECO:0000313" key="3">
    <source>
        <dbReference type="Proteomes" id="UP000828390"/>
    </source>
</evidence>
<name>A0A9D3Y8B3_DREPO</name>
<dbReference type="EMBL" id="JAIWYP010000016">
    <property type="protein sequence ID" value="KAH3695414.1"/>
    <property type="molecule type" value="Genomic_DNA"/>
</dbReference>
<proteinExistence type="predicted"/>
<reference evidence="2" key="1">
    <citation type="journal article" date="2019" name="bioRxiv">
        <title>The Genome of the Zebra Mussel, Dreissena polymorpha: A Resource for Invasive Species Research.</title>
        <authorList>
            <person name="McCartney M.A."/>
            <person name="Auch B."/>
            <person name="Kono T."/>
            <person name="Mallez S."/>
            <person name="Zhang Y."/>
            <person name="Obille A."/>
            <person name="Becker A."/>
            <person name="Abrahante J.E."/>
            <person name="Garbe J."/>
            <person name="Badalamenti J.P."/>
            <person name="Herman A."/>
            <person name="Mangelson H."/>
            <person name="Liachko I."/>
            <person name="Sullivan S."/>
            <person name="Sone E.D."/>
            <person name="Koren S."/>
            <person name="Silverstein K.A.T."/>
            <person name="Beckman K.B."/>
            <person name="Gohl D.M."/>
        </authorList>
    </citation>
    <scope>NUCLEOTIDE SEQUENCE</scope>
    <source>
        <strain evidence="2">Duluth1</strain>
        <tissue evidence="2">Whole animal</tissue>
    </source>
</reference>
<evidence type="ECO:0000313" key="2">
    <source>
        <dbReference type="EMBL" id="KAH3695420.1"/>
    </source>
</evidence>
<accession>A0A9D3Y8B3</accession>
<organism evidence="2 3">
    <name type="scientific">Dreissena polymorpha</name>
    <name type="common">Zebra mussel</name>
    <name type="synonym">Mytilus polymorpha</name>
    <dbReference type="NCBI Taxonomy" id="45954"/>
    <lineage>
        <taxon>Eukaryota</taxon>
        <taxon>Metazoa</taxon>
        <taxon>Spiralia</taxon>
        <taxon>Lophotrochozoa</taxon>
        <taxon>Mollusca</taxon>
        <taxon>Bivalvia</taxon>
        <taxon>Autobranchia</taxon>
        <taxon>Heteroconchia</taxon>
        <taxon>Euheterodonta</taxon>
        <taxon>Imparidentia</taxon>
        <taxon>Neoheterodontei</taxon>
        <taxon>Myida</taxon>
        <taxon>Dreissenoidea</taxon>
        <taxon>Dreissenidae</taxon>
        <taxon>Dreissena</taxon>
    </lineage>
</organism>
<dbReference type="AlphaFoldDB" id="A0A9D3Y8B3"/>
<comment type="caution">
    <text evidence="2">The sequence shown here is derived from an EMBL/GenBank/DDBJ whole genome shotgun (WGS) entry which is preliminary data.</text>
</comment>